<protein>
    <submittedName>
        <fullName evidence="2">Uncharacterized protein</fullName>
    </submittedName>
</protein>
<dbReference type="Proteomes" id="UP000297713">
    <property type="component" value="Unassembled WGS sequence"/>
</dbReference>
<name>A0A4Y8PJU4_9BACT</name>
<evidence type="ECO:0000256" key="1">
    <source>
        <dbReference type="SAM" id="SignalP"/>
    </source>
</evidence>
<sequence>MKRKVLFFSLLFLISFLNLAFSAKKDVSLPSHDKIYILAVPEAWFNRPPEFVLSRYDYLSQRDFFYKEAISAFKRAYPSLEVKRIDKMSQAQEGIPIVRVDLGRWRYSFIGTNTATDIVVRLFAEYYPSKESKGIPLGSFGNIQRAHVWLYDGYRDFNEDYLNAIRPALDKIVRAVGPLLTTHHK</sequence>
<evidence type="ECO:0000313" key="3">
    <source>
        <dbReference type="Proteomes" id="UP000297713"/>
    </source>
</evidence>
<accession>A0A4Y8PJU4</accession>
<organism evidence="2 3">
    <name type="scientific">Methylacidiphilum caldifontis</name>
    <dbReference type="NCBI Taxonomy" id="2795386"/>
    <lineage>
        <taxon>Bacteria</taxon>
        <taxon>Pseudomonadati</taxon>
        <taxon>Verrucomicrobiota</taxon>
        <taxon>Methylacidiphilae</taxon>
        <taxon>Methylacidiphilales</taxon>
        <taxon>Methylacidiphilaceae</taxon>
        <taxon>Methylacidiphilum (ex Ratnadevi et al. 2023)</taxon>
    </lineage>
</organism>
<keyword evidence="1" id="KW-0732">Signal</keyword>
<dbReference type="EMBL" id="LXQC01000013">
    <property type="protein sequence ID" value="TFE72953.1"/>
    <property type="molecule type" value="Genomic_DNA"/>
</dbReference>
<feature type="chain" id="PRO_5021392695" evidence="1">
    <location>
        <begin position="21"/>
        <end position="185"/>
    </location>
</feature>
<dbReference type="AlphaFoldDB" id="A0A4Y8PJU4"/>
<comment type="caution">
    <text evidence="2">The sequence shown here is derived from an EMBL/GenBank/DDBJ whole genome shotgun (WGS) entry which is preliminary data.</text>
</comment>
<proteinExistence type="predicted"/>
<evidence type="ECO:0000313" key="2">
    <source>
        <dbReference type="EMBL" id="TFE72953.1"/>
    </source>
</evidence>
<reference evidence="2 3" key="1">
    <citation type="submission" date="2016-05" db="EMBL/GenBank/DDBJ databases">
        <title>Diversity and Homogeneity among Thermoacidophilic Verrucomicrobia Methanotrophs Linked with Geographical Origin.</title>
        <authorList>
            <person name="Erikstad H.-A."/>
            <person name="Smestad N.B."/>
            <person name="Ceballos R.M."/>
            <person name="Birkeland N.-K."/>
        </authorList>
    </citation>
    <scope>NUCLEOTIDE SEQUENCE [LARGE SCALE GENOMIC DNA]</scope>
    <source>
        <strain evidence="2 3">Phi</strain>
    </source>
</reference>
<feature type="signal peptide" evidence="1">
    <location>
        <begin position="1"/>
        <end position="20"/>
    </location>
</feature>
<gene>
    <name evidence="2" type="ORF">A7Q10_03580</name>
</gene>
<dbReference type="RefSeq" id="WP_134439013.1">
    <property type="nucleotide sequence ID" value="NZ_LXQC01000013.1"/>
</dbReference>
<dbReference type="OrthoDB" id="192895at2"/>
<keyword evidence="3" id="KW-1185">Reference proteome</keyword>